<dbReference type="Proteomes" id="UP000746471">
    <property type="component" value="Unassembled WGS sequence"/>
</dbReference>
<accession>A0ABS5PV04</accession>
<evidence type="ECO:0000256" key="1">
    <source>
        <dbReference type="SAM" id="Phobius"/>
    </source>
</evidence>
<sequence length="221" mass="24680">MINEKGQNGVKMMQYNLLMLIVTAFFFDLTFRNEGNIDTVIVLILQMTLIVRIILSKAKSIQSNEVIEALTAQDANASEMAGGVSGAYRELVRKIFSLQNGLNGLQLTVGYVILLKLIGGILLKQSPFDVAIQGMTLLFFIVAAFILLPLLLWVKNIDSKRLRNQIQLVVFLLLLLWITMDGQGATLPTFGNIYLMNNLLAGIDYMVAIVICQYIQKFMKA</sequence>
<evidence type="ECO:0000313" key="3">
    <source>
        <dbReference type="Proteomes" id="UP000746471"/>
    </source>
</evidence>
<keyword evidence="1" id="KW-0472">Membrane</keyword>
<feature type="transmembrane region" description="Helical" evidence="1">
    <location>
        <begin position="135"/>
        <end position="154"/>
    </location>
</feature>
<feature type="transmembrane region" description="Helical" evidence="1">
    <location>
        <begin position="12"/>
        <end position="31"/>
    </location>
</feature>
<feature type="transmembrane region" description="Helical" evidence="1">
    <location>
        <begin position="193"/>
        <end position="215"/>
    </location>
</feature>
<protein>
    <recommendedName>
        <fullName evidence="4">ABC-2 family transporter protein</fullName>
    </recommendedName>
</protein>
<comment type="caution">
    <text evidence="2">The sequence shown here is derived from an EMBL/GenBank/DDBJ whole genome shotgun (WGS) entry which is preliminary data.</text>
</comment>
<keyword evidence="1" id="KW-0812">Transmembrane</keyword>
<feature type="transmembrane region" description="Helical" evidence="1">
    <location>
        <begin position="102"/>
        <end position="123"/>
    </location>
</feature>
<feature type="transmembrane region" description="Helical" evidence="1">
    <location>
        <begin position="37"/>
        <end position="55"/>
    </location>
</feature>
<feature type="transmembrane region" description="Helical" evidence="1">
    <location>
        <begin position="166"/>
        <end position="187"/>
    </location>
</feature>
<reference evidence="2 3" key="1">
    <citation type="submission" date="2021-05" db="EMBL/GenBank/DDBJ databases">
        <title>Fusibacter ferrireducens sp. nov., an anaerobic, sulfur- and Fe-reducing bacterium isolated from the mangrove sediment.</title>
        <authorList>
            <person name="Qiu D."/>
        </authorList>
    </citation>
    <scope>NUCLEOTIDE SEQUENCE [LARGE SCALE GENOMIC DNA]</scope>
    <source>
        <strain evidence="2 3">DSM 12116</strain>
    </source>
</reference>
<organism evidence="2 3">
    <name type="scientific">Fusibacter paucivorans</name>
    <dbReference type="NCBI Taxonomy" id="76009"/>
    <lineage>
        <taxon>Bacteria</taxon>
        <taxon>Bacillati</taxon>
        <taxon>Bacillota</taxon>
        <taxon>Clostridia</taxon>
        <taxon>Eubacteriales</taxon>
        <taxon>Eubacteriales Family XII. Incertae Sedis</taxon>
        <taxon>Fusibacter</taxon>
    </lineage>
</organism>
<dbReference type="RefSeq" id="WP_213237758.1">
    <property type="nucleotide sequence ID" value="NZ_JAHBCL010000027.1"/>
</dbReference>
<dbReference type="EMBL" id="JAHBCL010000027">
    <property type="protein sequence ID" value="MBS7527897.1"/>
    <property type="molecule type" value="Genomic_DNA"/>
</dbReference>
<gene>
    <name evidence="2" type="ORF">KHM83_14525</name>
</gene>
<proteinExistence type="predicted"/>
<name>A0ABS5PV04_9FIRM</name>
<keyword evidence="1" id="KW-1133">Transmembrane helix</keyword>
<evidence type="ECO:0000313" key="2">
    <source>
        <dbReference type="EMBL" id="MBS7527897.1"/>
    </source>
</evidence>
<keyword evidence="3" id="KW-1185">Reference proteome</keyword>
<evidence type="ECO:0008006" key="4">
    <source>
        <dbReference type="Google" id="ProtNLM"/>
    </source>
</evidence>